<accession>B7UQS3</accession>
<feature type="transmembrane region" description="Helical" evidence="2">
    <location>
        <begin position="34"/>
        <end position="58"/>
    </location>
</feature>
<dbReference type="EMBL" id="FM180568">
    <property type="protein sequence ID" value="CAS12138.1"/>
    <property type="molecule type" value="Genomic_DNA"/>
</dbReference>
<sequence length="253" mass="29027">MQFFKPGAILPLITISTIFRGRRMIEFITQHIDTISTMISAFAALLTAVATFFLWRVTRLLANETKRMVDASVQPHVVVTLEPNSWAAFYFDINIANTGNAPAYDIAVEFDPPLVNAEHRKNRGVPFSKVSVLKNGHSLNSNLCKYEQIKDQIYSISVSWSKQPGSTERELNEYSYDMASFEGVSYLGARSPMTQIAEQVKKIREDWRPISQGAKKIKTDNYNSSDRTEEKRINEERYQSTLKEWEDKKKRSE</sequence>
<evidence type="ECO:0000256" key="2">
    <source>
        <dbReference type="SAM" id="Phobius"/>
    </source>
</evidence>
<keyword evidence="2" id="KW-0472">Membrane</keyword>
<protein>
    <recommendedName>
        <fullName evidence="5">Lysogenic conversion protein from Bacteriophage P2-EC53</fullName>
    </recommendedName>
</protein>
<evidence type="ECO:0000313" key="3">
    <source>
        <dbReference type="EMBL" id="CAS12138.1"/>
    </source>
</evidence>
<keyword evidence="4" id="KW-1185">Reference proteome</keyword>
<feature type="region of interest" description="Disordered" evidence="1">
    <location>
        <begin position="211"/>
        <end position="235"/>
    </location>
</feature>
<dbReference type="KEGG" id="ecg:E2348C_4590"/>
<keyword evidence="2" id="KW-0812">Transmembrane</keyword>
<dbReference type="Proteomes" id="UP000008205">
    <property type="component" value="Chromosome"/>
</dbReference>
<gene>
    <name evidence="3" type="ordered locus">E2348C_4590</name>
</gene>
<organism evidence="3 4">
    <name type="scientific">Escherichia coli O127:H6 (strain E2348/69 / EPEC)</name>
    <dbReference type="NCBI Taxonomy" id="574521"/>
    <lineage>
        <taxon>Bacteria</taxon>
        <taxon>Pseudomonadati</taxon>
        <taxon>Pseudomonadota</taxon>
        <taxon>Gammaproteobacteria</taxon>
        <taxon>Enterobacterales</taxon>
        <taxon>Enterobacteriaceae</taxon>
        <taxon>Escherichia</taxon>
    </lineage>
</organism>
<evidence type="ECO:0008006" key="5">
    <source>
        <dbReference type="Google" id="ProtNLM"/>
    </source>
</evidence>
<evidence type="ECO:0000313" key="4">
    <source>
        <dbReference type="Proteomes" id="UP000008205"/>
    </source>
</evidence>
<name>B7UQS3_ECO27</name>
<dbReference type="AlphaFoldDB" id="B7UQS3"/>
<evidence type="ECO:0000256" key="1">
    <source>
        <dbReference type="SAM" id="MobiDB-lite"/>
    </source>
</evidence>
<keyword evidence="2" id="KW-1133">Transmembrane helix</keyword>
<proteinExistence type="predicted"/>
<dbReference type="HOGENOM" id="CLU_104136_0_0_6"/>
<feature type="compositionally biased region" description="Basic and acidic residues" evidence="1">
    <location>
        <begin position="226"/>
        <end position="235"/>
    </location>
</feature>
<reference evidence="3 4" key="1">
    <citation type="journal article" date="2009" name="J. Bacteriol.">
        <title>Complete genome sequence and comparative genome analysis of enteropathogenic Escherichia coli O127:H6 strain E2348/69.</title>
        <authorList>
            <person name="Iguchi A."/>
            <person name="Thomson N.R."/>
            <person name="Ogura Y."/>
            <person name="Saunders D."/>
            <person name="Ooka T."/>
            <person name="Henderson I.R."/>
            <person name="Harris D."/>
            <person name="Asadulghani M."/>
            <person name="Kurokawa K."/>
            <person name="Dean P."/>
            <person name="Kenny B."/>
            <person name="Quail M.A."/>
            <person name="Thurston S."/>
            <person name="Dougan G."/>
            <person name="Hayashi T."/>
            <person name="Parkhill J."/>
            <person name="Frankel G."/>
        </authorList>
    </citation>
    <scope>NUCLEOTIDE SEQUENCE [LARGE SCALE GENOMIC DNA]</scope>
    <source>
        <strain evidence="4">E2348/69 / EPEC</strain>
    </source>
</reference>